<dbReference type="GO" id="GO:0009086">
    <property type="term" value="P:methionine biosynthetic process"/>
    <property type="evidence" value="ECO:0007669"/>
    <property type="project" value="TreeGrafter"/>
</dbReference>
<dbReference type="Pfam" id="PF00561">
    <property type="entry name" value="Abhydrolase_1"/>
    <property type="match status" value="1"/>
</dbReference>
<dbReference type="OrthoDB" id="9800754at2"/>
<dbReference type="SUPFAM" id="SSF53474">
    <property type="entry name" value="alpha/beta-Hydrolases"/>
    <property type="match status" value="1"/>
</dbReference>
<dbReference type="Proteomes" id="UP000254889">
    <property type="component" value="Chromosome"/>
</dbReference>
<accession>A0A346A304</accession>
<keyword evidence="1" id="KW-0808">Transferase</keyword>
<dbReference type="KEGG" id="ptaw:DW352_25305"/>
<dbReference type="InterPro" id="IPR008220">
    <property type="entry name" value="HAT_MetX-like"/>
</dbReference>
<dbReference type="InterPro" id="IPR000073">
    <property type="entry name" value="AB_hydrolase_1"/>
</dbReference>
<name>A0A346A304_9HYPH</name>
<dbReference type="PANTHER" id="PTHR32268">
    <property type="entry name" value="HOMOSERINE O-ACETYLTRANSFERASE"/>
    <property type="match status" value="1"/>
</dbReference>
<evidence type="ECO:0000256" key="1">
    <source>
        <dbReference type="ARBA" id="ARBA00022679"/>
    </source>
</evidence>
<dbReference type="GO" id="GO:0009092">
    <property type="term" value="P:homoserine metabolic process"/>
    <property type="evidence" value="ECO:0007669"/>
    <property type="project" value="TreeGrafter"/>
</dbReference>
<evidence type="ECO:0000313" key="4">
    <source>
        <dbReference type="Proteomes" id="UP000254889"/>
    </source>
</evidence>
<dbReference type="InterPro" id="IPR029058">
    <property type="entry name" value="AB_hydrolase_fold"/>
</dbReference>
<evidence type="ECO:0000259" key="2">
    <source>
        <dbReference type="Pfam" id="PF00561"/>
    </source>
</evidence>
<dbReference type="EMBL" id="CP031417">
    <property type="protein sequence ID" value="AXK83551.1"/>
    <property type="molecule type" value="Genomic_DNA"/>
</dbReference>
<organism evidence="3 4">
    <name type="scientific">Pseudolabrys taiwanensis</name>
    <dbReference type="NCBI Taxonomy" id="331696"/>
    <lineage>
        <taxon>Bacteria</taxon>
        <taxon>Pseudomonadati</taxon>
        <taxon>Pseudomonadota</taxon>
        <taxon>Alphaproteobacteria</taxon>
        <taxon>Hyphomicrobiales</taxon>
        <taxon>Xanthobacteraceae</taxon>
        <taxon>Pseudolabrys</taxon>
    </lineage>
</organism>
<dbReference type="GO" id="GO:0004414">
    <property type="term" value="F:homoserine O-acetyltransferase activity"/>
    <property type="evidence" value="ECO:0007669"/>
    <property type="project" value="TreeGrafter"/>
</dbReference>
<dbReference type="Gene3D" id="3.40.50.1820">
    <property type="entry name" value="alpha/beta hydrolase"/>
    <property type="match status" value="1"/>
</dbReference>
<dbReference type="AlphaFoldDB" id="A0A346A304"/>
<evidence type="ECO:0000313" key="3">
    <source>
        <dbReference type="EMBL" id="AXK83551.1"/>
    </source>
</evidence>
<keyword evidence="3" id="KW-0378">Hydrolase</keyword>
<keyword evidence="4" id="KW-1185">Reference proteome</keyword>
<protein>
    <submittedName>
        <fullName evidence="3">Alpha/beta fold hydrolase</fullName>
    </submittedName>
</protein>
<feature type="domain" description="AB hydrolase-1" evidence="2">
    <location>
        <begin position="128"/>
        <end position="260"/>
    </location>
</feature>
<reference evidence="3 4" key="1">
    <citation type="submission" date="2018-07" db="EMBL/GenBank/DDBJ databases">
        <authorList>
            <person name="Quirk P.G."/>
            <person name="Krulwich T.A."/>
        </authorList>
    </citation>
    <scope>NUCLEOTIDE SEQUENCE [LARGE SCALE GENOMIC DNA]</scope>
    <source>
        <strain evidence="3 4">CC-BB4</strain>
    </source>
</reference>
<proteinExistence type="predicted"/>
<gene>
    <name evidence="3" type="ORF">DW352_25305</name>
</gene>
<dbReference type="NCBIfam" id="NF005071">
    <property type="entry name" value="PRK06489.1"/>
    <property type="match status" value="1"/>
</dbReference>
<sequence length="415" mass="45466">MPPSSATTCKFHTCVKNVRAASRSPTARSTARTALTAASLTRPSTNLVVGGCSDLNPAAPQSKHGRRGITVYPSATKGLFMHASDAVEADFIIENFAFASGETLPRLKQHYLTLGSPQRDTGGHITNAVLLLHNTTGSSKNWLLPELAGQLFGPGQPLDAETHFIVMPDAIGFGQSSKPSEGLRARFPHYRYHDIVVAQHRLLTEGLGIDHLRLILGLSMGGMLTWMWGEMHPTFMDALVPIASQPSAMSGRNWIQRRMQIEAIKSDPGYHNGDYTEQPSRYTLTPFGALLIQSVERIQERAPTREAADALYRELVARAQKGDANDRLYQLESSMDYDPAPDLEKIVAPLLAINFADDALNPPELGSVERAMPRLQHGRAVLVPASPQSRGHNSASDARQWVSHLAAFLRERAQR</sequence>
<dbReference type="GO" id="GO:0016787">
    <property type="term" value="F:hydrolase activity"/>
    <property type="evidence" value="ECO:0007669"/>
    <property type="project" value="UniProtKB-KW"/>
</dbReference>
<dbReference type="PANTHER" id="PTHR32268:SF11">
    <property type="entry name" value="HOMOSERINE O-ACETYLTRANSFERASE"/>
    <property type="match status" value="1"/>
</dbReference>